<dbReference type="RefSeq" id="XP_033599929.1">
    <property type="nucleotide sequence ID" value="XM_033744099.1"/>
</dbReference>
<dbReference type="GO" id="GO:0003682">
    <property type="term" value="F:chromatin binding"/>
    <property type="evidence" value="ECO:0007669"/>
    <property type="project" value="TreeGrafter"/>
</dbReference>
<dbReference type="SUPFAM" id="SSF47113">
    <property type="entry name" value="Histone-fold"/>
    <property type="match status" value="1"/>
</dbReference>
<keyword evidence="3" id="KW-0158">Chromosome</keyword>
<dbReference type="GO" id="GO:0046982">
    <property type="term" value="F:protein heterodimerization activity"/>
    <property type="evidence" value="ECO:0007669"/>
    <property type="project" value="InterPro"/>
</dbReference>
<feature type="region of interest" description="Disordered" evidence="5">
    <location>
        <begin position="1"/>
        <end position="27"/>
    </location>
</feature>
<feature type="region of interest" description="Disordered" evidence="5">
    <location>
        <begin position="518"/>
        <end position="544"/>
    </location>
</feature>
<dbReference type="InterPro" id="IPR009072">
    <property type="entry name" value="Histone-fold"/>
</dbReference>
<dbReference type="PANTHER" id="PTHR22980:SF5">
    <property type="entry name" value="CENP-T_HISTONE H4 HISTONE FOLD DOMAIN-CONTAINING PROTEIN"/>
    <property type="match status" value="1"/>
</dbReference>
<evidence type="ECO:0000259" key="6">
    <source>
        <dbReference type="Pfam" id="PF15511"/>
    </source>
</evidence>
<dbReference type="GeneID" id="54485153"/>
<dbReference type="GO" id="GO:0031297">
    <property type="term" value="P:replication fork processing"/>
    <property type="evidence" value="ECO:0007669"/>
    <property type="project" value="TreeGrafter"/>
</dbReference>
<protein>
    <recommendedName>
        <fullName evidence="6">CENP-T/Histone H4 histone fold domain-containing protein</fullName>
    </recommendedName>
</protein>
<dbReference type="GO" id="GO:0000712">
    <property type="term" value="P:resolution of meiotic recombination intermediates"/>
    <property type="evidence" value="ECO:0007669"/>
    <property type="project" value="TreeGrafter"/>
</dbReference>
<dbReference type="PANTHER" id="PTHR22980">
    <property type="entry name" value="CORTISTATIN"/>
    <property type="match status" value="1"/>
</dbReference>
<sequence>MSEPRPKRQRVTPRNSNANELATQAQTPYANLRQLASLIKKPAATPYRRAVSAGPETTPGTERSANTTPGTQNKTPRSVGRTGLYARPVIARRGPPTTPHAIRALQQRRNAAITPGKNRRRSGRMQRETPRDTLRALSRLLAPKSKPIVATPRTGGQSRRNSLLDDIDDESDPRPPRLSMPLDFESDDEDAPPRLSALPEDLDNDNLTANLTAVSLETGRRAISEDPRYTRRSLGRLSERFPGINDLSFDAGDGADPDATFLRENNLFGDNGDINIDDGTINLGDEATADLRALMETTRQRSRYSDLGIPGLDDHDEPTFQFRIGGQDRLAQPVFTYPPNEEDHASAANLVEGDEAAADYDDETALVGLEEPQSDASDGEEPILRQDSVELAQAPETDAKKVRRCRKEVKVSRYGIEYPSLPSNVVKRVATSFARIHGNSNTKLNKETLAAIVEASDWFFEQVGEDLGTYAVHAGRKTIEDSDVMTLMKRQRQLNATNTPFFLAQRYLPRELLQEMRMPAPKVKSKAHKRKRRLETVDEEDDEE</sequence>
<reference evidence="7" key="1">
    <citation type="journal article" date="2020" name="Stud. Mycol.">
        <title>101 Dothideomycetes genomes: a test case for predicting lifestyles and emergence of pathogens.</title>
        <authorList>
            <person name="Haridas S."/>
            <person name="Albert R."/>
            <person name="Binder M."/>
            <person name="Bloem J."/>
            <person name="Labutti K."/>
            <person name="Salamov A."/>
            <person name="Andreopoulos B."/>
            <person name="Baker S."/>
            <person name="Barry K."/>
            <person name="Bills G."/>
            <person name="Bluhm B."/>
            <person name="Cannon C."/>
            <person name="Castanera R."/>
            <person name="Culley D."/>
            <person name="Daum C."/>
            <person name="Ezra D."/>
            <person name="Gonzalez J."/>
            <person name="Henrissat B."/>
            <person name="Kuo A."/>
            <person name="Liang C."/>
            <person name="Lipzen A."/>
            <person name="Lutzoni F."/>
            <person name="Magnuson J."/>
            <person name="Mondo S."/>
            <person name="Nolan M."/>
            <person name="Ohm R."/>
            <person name="Pangilinan J."/>
            <person name="Park H.-J."/>
            <person name="Ramirez L."/>
            <person name="Alfaro M."/>
            <person name="Sun H."/>
            <person name="Tritt A."/>
            <person name="Yoshinaga Y."/>
            <person name="Zwiers L.-H."/>
            <person name="Turgeon B."/>
            <person name="Goodwin S."/>
            <person name="Spatafora J."/>
            <person name="Crous P."/>
            <person name="Grigoriev I."/>
        </authorList>
    </citation>
    <scope>NUCLEOTIDE SEQUENCE</scope>
    <source>
        <strain evidence="7">CBS 121739</strain>
    </source>
</reference>
<feature type="domain" description="CENP-T/Histone H4 histone fold" evidence="6">
    <location>
        <begin position="414"/>
        <end position="521"/>
    </location>
</feature>
<comment type="subcellular location">
    <subcellularLocation>
        <location evidence="2">Chromosome</location>
    </subcellularLocation>
    <subcellularLocation>
        <location evidence="1">Nucleus</location>
    </subcellularLocation>
</comment>
<dbReference type="Gene3D" id="1.10.20.10">
    <property type="entry name" value="Histone, subunit A"/>
    <property type="match status" value="1"/>
</dbReference>
<organism evidence="7 8">
    <name type="scientific">Pseudovirgaria hyperparasitica</name>
    <dbReference type="NCBI Taxonomy" id="470096"/>
    <lineage>
        <taxon>Eukaryota</taxon>
        <taxon>Fungi</taxon>
        <taxon>Dikarya</taxon>
        <taxon>Ascomycota</taxon>
        <taxon>Pezizomycotina</taxon>
        <taxon>Dothideomycetes</taxon>
        <taxon>Dothideomycetes incertae sedis</taxon>
        <taxon>Acrospermales</taxon>
        <taxon>Acrospermaceae</taxon>
        <taxon>Pseudovirgaria</taxon>
    </lineage>
</organism>
<dbReference type="InterPro" id="IPR035425">
    <property type="entry name" value="CENP-T/H4_C"/>
</dbReference>
<evidence type="ECO:0000313" key="8">
    <source>
        <dbReference type="Proteomes" id="UP000799437"/>
    </source>
</evidence>
<evidence type="ECO:0000256" key="1">
    <source>
        <dbReference type="ARBA" id="ARBA00004123"/>
    </source>
</evidence>
<feature type="compositionally biased region" description="Polar residues" evidence="5">
    <location>
        <begin position="12"/>
        <end position="27"/>
    </location>
</feature>
<proteinExistence type="predicted"/>
<evidence type="ECO:0000256" key="2">
    <source>
        <dbReference type="ARBA" id="ARBA00004286"/>
    </source>
</evidence>
<accession>A0A6A6W3F7</accession>
<dbReference type="OrthoDB" id="10071681at2759"/>
<feature type="compositionally biased region" description="Basic residues" evidence="5">
    <location>
        <begin position="523"/>
        <end position="533"/>
    </location>
</feature>
<dbReference type="GO" id="GO:0005694">
    <property type="term" value="C:chromosome"/>
    <property type="evidence" value="ECO:0007669"/>
    <property type="project" value="UniProtKB-SubCell"/>
</dbReference>
<gene>
    <name evidence="7" type="ORF">EJ05DRAFT_476728</name>
</gene>
<dbReference type="GO" id="GO:0071821">
    <property type="term" value="C:FANCM-MHF complex"/>
    <property type="evidence" value="ECO:0007669"/>
    <property type="project" value="TreeGrafter"/>
</dbReference>
<dbReference type="AlphaFoldDB" id="A0A6A6W3F7"/>
<evidence type="ECO:0000256" key="5">
    <source>
        <dbReference type="SAM" id="MobiDB-lite"/>
    </source>
</evidence>
<evidence type="ECO:0000256" key="3">
    <source>
        <dbReference type="ARBA" id="ARBA00022454"/>
    </source>
</evidence>
<name>A0A6A6W3F7_9PEZI</name>
<keyword evidence="4" id="KW-0539">Nucleus</keyword>
<feature type="compositionally biased region" description="Polar residues" evidence="5">
    <location>
        <begin position="58"/>
        <end position="76"/>
    </location>
</feature>
<dbReference type="CDD" id="cd22920">
    <property type="entry name" value="HFD_CENP-T"/>
    <property type="match status" value="1"/>
</dbReference>
<keyword evidence="8" id="KW-1185">Reference proteome</keyword>
<feature type="compositionally biased region" description="Basic and acidic residues" evidence="5">
    <location>
        <begin position="125"/>
        <end position="134"/>
    </location>
</feature>
<dbReference type="Pfam" id="PF15511">
    <property type="entry name" value="CENP-T_C"/>
    <property type="match status" value="1"/>
</dbReference>
<dbReference type="Proteomes" id="UP000799437">
    <property type="component" value="Unassembled WGS sequence"/>
</dbReference>
<evidence type="ECO:0000313" key="7">
    <source>
        <dbReference type="EMBL" id="KAF2757478.1"/>
    </source>
</evidence>
<evidence type="ECO:0000256" key="4">
    <source>
        <dbReference type="ARBA" id="ARBA00023242"/>
    </source>
</evidence>
<dbReference type="EMBL" id="ML996573">
    <property type="protein sequence ID" value="KAF2757478.1"/>
    <property type="molecule type" value="Genomic_DNA"/>
</dbReference>
<feature type="region of interest" description="Disordered" evidence="5">
    <location>
        <begin position="40"/>
        <end position="203"/>
    </location>
</feature>